<dbReference type="InterPro" id="IPR010935">
    <property type="entry name" value="SMC_hinge"/>
</dbReference>
<evidence type="ECO:0000256" key="5">
    <source>
        <dbReference type="ARBA" id="ARBA00023054"/>
    </source>
</evidence>
<feature type="domain" description="SMC hinge" evidence="8">
    <location>
        <begin position="505"/>
        <end position="613"/>
    </location>
</feature>
<dbReference type="InterPro" id="IPR027417">
    <property type="entry name" value="P-loop_NTPase"/>
</dbReference>
<dbReference type="GO" id="GO:0016887">
    <property type="term" value="F:ATP hydrolysis activity"/>
    <property type="evidence" value="ECO:0007669"/>
    <property type="project" value="InterPro"/>
</dbReference>
<dbReference type="InterPro" id="IPR024704">
    <property type="entry name" value="SMC"/>
</dbReference>
<gene>
    <name evidence="9" type="ORF">METZ01_LOCUS49129</name>
</gene>
<keyword evidence="4" id="KW-0067">ATP-binding</keyword>
<dbReference type="HAMAP" id="MF_01894">
    <property type="entry name" value="Smc_prok"/>
    <property type="match status" value="1"/>
</dbReference>
<dbReference type="SUPFAM" id="SSF75553">
    <property type="entry name" value="Smc hinge domain"/>
    <property type="match status" value="1"/>
</dbReference>
<organism evidence="9">
    <name type="scientific">marine metagenome</name>
    <dbReference type="NCBI Taxonomy" id="408172"/>
    <lineage>
        <taxon>unclassified sequences</taxon>
        <taxon>metagenomes</taxon>
        <taxon>ecological metagenomes</taxon>
    </lineage>
</organism>
<evidence type="ECO:0000256" key="4">
    <source>
        <dbReference type="ARBA" id="ARBA00022840"/>
    </source>
</evidence>
<dbReference type="PIRSF" id="PIRSF005719">
    <property type="entry name" value="SMC"/>
    <property type="match status" value="1"/>
</dbReference>
<evidence type="ECO:0000259" key="8">
    <source>
        <dbReference type="SMART" id="SM00968"/>
    </source>
</evidence>
<accession>A0A381RWP0</accession>
<dbReference type="GO" id="GO:0005524">
    <property type="term" value="F:ATP binding"/>
    <property type="evidence" value="ECO:0007669"/>
    <property type="project" value="UniProtKB-KW"/>
</dbReference>
<sequence length="1163" mass="127710">VFLKRLTIKGFKSFADLAVLDVEPGVTVVVGPNGSGKSNVVDAITWVLGAQAPSAVRSQKMDDVIFAGTAERPALDRAEVSLTIDNDARLLPIDLTEVTISRTLLRTGESEYSLNGTACRLLDIQELLSDASVGRQQHVIISQGQIDAVLNAQAEDRRMIIEDAAGILKYRKRREKSERRLRSTEVDLDRLGDLQREVRRQLRPLERQAEAARRHGDLVGELSSLRRHRTATELTALRGRAREEAALRAELAGVESGSRTILEGFADQIGVAEVELAAGGDDLGDRLLRYESLRERGRGLRGVLVERLRGIERDREAFVSQQMVLGLEADKTRAEAELAGLESESESLAPESERLALAETGLAADRAAFEVTWADGLVALGVRAAEARGELGVLRATLAQASTESDGLAGRLSLLESEIERLDVSAADLRRQLSEGETAEQPLVEALSQIEQRMHASAMQRNAAWERLATAEADVRTTRARAEALALALDEARSRAGVAHLSAIEGVLGTLLDLVEVDEGYEAAFAAAAGEALDAVVVEDVERAVQALDALREGRLRAAVLSLTAGTARATSPPVGQSVRAHVRARTPEVDRLLDRLLAPAAVVDAHTAVEAAMAHPDAVFVTLEGDRFGPSGWRIGGDRGGATGAALADAETSLTTAEDERAAARSLLDETERRTSDLEDEVARHIRQLDVHDGRFTAAAEALQRLQAERRDVVNEAEGLRTRIGVLETRLSDERTRITDLETRLPGLEDAETEAVESGRRMAEQRRDIEERSAEMSGLRTAHEVRVADLAARRNLLLNRVTEYSGRLDDLNDQRQQADRRRSELDQRASATRRLVEALDSRMSIADLRLDGLREQRRRQSERVRAVAARLDGLRRERADAERALTEARERLNRLEIDRAETRLRLENLTESIRNEFGCEPDAVLGASCPDLPEGTTAIARITELERELELMGPVNPLALEEHDALRERHEFLGDQLEDIRNSRRDLRKVIRSIDDEIASVFAEAFAEVSTHFTDLFDTLFPGGTGRLHLTEPDNLLETGIEVEAKPSGKNVRKLSLLSGGERSLTALAFLFAVFRSRPSPFYVMDEVEAALDDVNLHRFLGLLRQFRNDAQLLVVSHQKRTMEAADCLFGVSMAPGGSSRVVSERVDVDRVAEDVVALAAS</sequence>
<protein>
    <recommendedName>
        <fullName evidence="8">SMC hinge domain-containing protein</fullName>
    </recommendedName>
</protein>
<dbReference type="Pfam" id="PF06470">
    <property type="entry name" value="SMC_hinge"/>
    <property type="match status" value="1"/>
</dbReference>
<dbReference type="SUPFAM" id="SSF52540">
    <property type="entry name" value="P-loop containing nucleoside triphosphate hydrolases"/>
    <property type="match status" value="1"/>
</dbReference>
<dbReference type="Gene3D" id="3.40.50.300">
    <property type="entry name" value="P-loop containing nucleotide triphosphate hydrolases"/>
    <property type="match status" value="2"/>
</dbReference>
<evidence type="ECO:0000256" key="7">
    <source>
        <dbReference type="SAM" id="Coils"/>
    </source>
</evidence>
<dbReference type="Gene3D" id="3.30.70.1620">
    <property type="match status" value="1"/>
</dbReference>
<dbReference type="AlphaFoldDB" id="A0A381RWP0"/>
<comment type="subcellular location">
    <subcellularLocation>
        <location evidence="1">Cytoplasm</location>
    </subcellularLocation>
</comment>
<proteinExistence type="inferred from homology"/>
<feature type="non-terminal residue" evidence="9">
    <location>
        <position position="1"/>
    </location>
</feature>
<dbReference type="SUPFAM" id="SSF57997">
    <property type="entry name" value="Tropomyosin"/>
    <property type="match status" value="1"/>
</dbReference>
<dbReference type="Gene3D" id="1.20.1060.20">
    <property type="match status" value="1"/>
</dbReference>
<keyword evidence="3" id="KW-0547">Nucleotide-binding</keyword>
<evidence type="ECO:0000256" key="2">
    <source>
        <dbReference type="ARBA" id="ARBA00022490"/>
    </source>
</evidence>
<dbReference type="NCBIfam" id="TIGR02168">
    <property type="entry name" value="SMC_prok_B"/>
    <property type="match status" value="1"/>
</dbReference>
<name>A0A381RWP0_9ZZZZ</name>
<dbReference type="GO" id="GO:0007062">
    <property type="term" value="P:sister chromatid cohesion"/>
    <property type="evidence" value="ECO:0007669"/>
    <property type="project" value="InterPro"/>
</dbReference>
<dbReference type="InterPro" id="IPR036277">
    <property type="entry name" value="SMC_hinge_sf"/>
</dbReference>
<feature type="coiled-coil region" evidence="7">
    <location>
        <begin position="795"/>
        <end position="829"/>
    </location>
</feature>
<dbReference type="GO" id="GO:0003677">
    <property type="term" value="F:DNA binding"/>
    <property type="evidence" value="ECO:0007669"/>
    <property type="project" value="UniProtKB-KW"/>
</dbReference>
<dbReference type="InterPro" id="IPR003395">
    <property type="entry name" value="RecF/RecN/SMC_N"/>
</dbReference>
<keyword evidence="6" id="KW-0238">DNA-binding</keyword>
<dbReference type="Pfam" id="PF02463">
    <property type="entry name" value="SMC_N"/>
    <property type="match status" value="1"/>
</dbReference>
<evidence type="ECO:0000313" key="9">
    <source>
        <dbReference type="EMBL" id="SUZ96275.1"/>
    </source>
</evidence>
<feature type="coiled-coil region" evidence="7">
    <location>
        <begin position="865"/>
        <end position="913"/>
    </location>
</feature>
<dbReference type="EMBL" id="UINC01002399">
    <property type="protein sequence ID" value="SUZ96275.1"/>
    <property type="molecule type" value="Genomic_DNA"/>
</dbReference>
<dbReference type="FunFam" id="3.40.50.300:FF:000901">
    <property type="entry name" value="Chromosome partition protein Smc"/>
    <property type="match status" value="1"/>
</dbReference>
<feature type="coiled-coil region" evidence="7">
    <location>
        <begin position="648"/>
        <end position="724"/>
    </location>
</feature>
<evidence type="ECO:0000256" key="6">
    <source>
        <dbReference type="ARBA" id="ARBA00023125"/>
    </source>
</evidence>
<dbReference type="InterPro" id="IPR011890">
    <property type="entry name" value="SMC_prok"/>
</dbReference>
<dbReference type="GO" id="GO:0005694">
    <property type="term" value="C:chromosome"/>
    <property type="evidence" value="ECO:0007669"/>
    <property type="project" value="InterPro"/>
</dbReference>
<keyword evidence="5 7" id="KW-0175">Coiled coil</keyword>
<dbReference type="GO" id="GO:0030261">
    <property type="term" value="P:chromosome condensation"/>
    <property type="evidence" value="ECO:0007669"/>
    <property type="project" value="InterPro"/>
</dbReference>
<evidence type="ECO:0000256" key="1">
    <source>
        <dbReference type="ARBA" id="ARBA00004496"/>
    </source>
</evidence>
<dbReference type="SMART" id="SM00968">
    <property type="entry name" value="SMC_hinge"/>
    <property type="match status" value="1"/>
</dbReference>
<keyword evidence="2" id="KW-0963">Cytoplasm</keyword>
<dbReference type="GO" id="GO:0005737">
    <property type="term" value="C:cytoplasm"/>
    <property type="evidence" value="ECO:0007669"/>
    <property type="project" value="UniProtKB-SubCell"/>
</dbReference>
<reference evidence="9" key="1">
    <citation type="submission" date="2018-05" db="EMBL/GenBank/DDBJ databases">
        <authorList>
            <person name="Lanie J.A."/>
            <person name="Ng W.-L."/>
            <person name="Kazmierczak K.M."/>
            <person name="Andrzejewski T.M."/>
            <person name="Davidsen T.M."/>
            <person name="Wayne K.J."/>
            <person name="Tettelin H."/>
            <person name="Glass J.I."/>
            <person name="Rusch D."/>
            <person name="Podicherti R."/>
            <person name="Tsui H.-C.T."/>
            <person name="Winkler M.E."/>
        </authorList>
    </citation>
    <scope>NUCLEOTIDE SEQUENCE</scope>
</reference>
<evidence type="ECO:0000256" key="3">
    <source>
        <dbReference type="ARBA" id="ARBA00022741"/>
    </source>
</evidence>
<dbReference type="PANTHER" id="PTHR43977">
    <property type="entry name" value="STRUCTURAL MAINTENANCE OF CHROMOSOMES PROTEIN 3"/>
    <property type="match status" value="1"/>
</dbReference>